<gene>
    <name evidence="1" type="ORF">ABIF63_001740</name>
</gene>
<comment type="caution">
    <text evidence="1">The sequence shown here is derived from an EMBL/GenBank/DDBJ whole genome shotgun (WGS) entry which is preliminary data.</text>
</comment>
<accession>A0ABV2RL34</accession>
<evidence type="ECO:0000313" key="2">
    <source>
        <dbReference type="Proteomes" id="UP001549291"/>
    </source>
</evidence>
<dbReference type="EMBL" id="JBEPTQ010000002">
    <property type="protein sequence ID" value="MET4717634.1"/>
    <property type="molecule type" value="Genomic_DNA"/>
</dbReference>
<reference evidence="1 2" key="1">
    <citation type="submission" date="2024-06" db="EMBL/GenBank/DDBJ databases">
        <title>Genomic Encyclopedia of Type Strains, Phase V (KMG-V): Genome sequencing to study the core and pangenomes of soil and plant-associated prokaryotes.</title>
        <authorList>
            <person name="Whitman W."/>
        </authorList>
    </citation>
    <scope>NUCLEOTIDE SEQUENCE [LARGE SCALE GENOMIC DNA]</scope>
    <source>
        <strain evidence="1 2">USDA 160</strain>
    </source>
</reference>
<keyword evidence="2" id="KW-1185">Reference proteome</keyword>
<dbReference type="Proteomes" id="UP001549291">
    <property type="component" value="Unassembled WGS sequence"/>
</dbReference>
<dbReference type="RefSeq" id="WP_340627409.1">
    <property type="nucleotide sequence ID" value="NZ_CP066351.1"/>
</dbReference>
<sequence length="103" mass="11325">MRQGEGIDQQPGSGWWSETTEERFDRRTLATMNLALDRICENVPYGEDHAVRKRVAEQIIKCATSGKTALGELTDAGQRALISLGCAANSKSRPRWTSPFDGG</sequence>
<proteinExistence type="predicted"/>
<evidence type="ECO:0000313" key="1">
    <source>
        <dbReference type="EMBL" id="MET4717634.1"/>
    </source>
</evidence>
<name>A0ABV2RL34_BRAJP</name>
<protein>
    <submittedName>
        <fullName evidence="1">Uncharacterized protein</fullName>
    </submittedName>
</protein>
<organism evidence="1 2">
    <name type="scientific">Bradyrhizobium japonicum</name>
    <dbReference type="NCBI Taxonomy" id="375"/>
    <lineage>
        <taxon>Bacteria</taxon>
        <taxon>Pseudomonadati</taxon>
        <taxon>Pseudomonadota</taxon>
        <taxon>Alphaproteobacteria</taxon>
        <taxon>Hyphomicrobiales</taxon>
        <taxon>Nitrobacteraceae</taxon>
        <taxon>Bradyrhizobium</taxon>
    </lineage>
</organism>